<evidence type="ECO:0000256" key="7">
    <source>
        <dbReference type="SAM" id="Phobius"/>
    </source>
</evidence>
<evidence type="ECO:0000256" key="6">
    <source>
        <dbReference type="ARBA" id="ARBA00023136"/>
    </source>
</evidence>
<dbReference type="Pfam" id="PF07690">
    <property type="entry name" value="MFS_1"/>
    <property type="match status" value="1"/>
</dbReference>
<dbReference type="InterPro" id="IPR011701">
    <property type="entry name" value="MFS"/>
</dbReference>
<feature type="domain" description="Major facilitator superfamily (MFS) profile" evidence="8">
    <location>
        <begin position="24"/>
        <end position="432"/>
    </location>
</feature>
<feature type="transmembrane region" description="Helical" evidence="7">
    <location>
        <begin position="381"/>
        <end position="404"/>
    </location>
</feature>
<dbReference type="PANTHER" id="PTHR43045">
    <property type="entry name" value="SHIKIMATE TRANSPORTER"/>
    <property type="match status" value="1"/>
</dbReference>
<keyword evidence="2" id="KW-0813">Transport</keyword>
<feature type="transmembrane region" description="Helical" evidence="7">
    <location>
        <begin position="341"/>
        <end position="361"/>
    </location>
</feature>
<dbReference type="PANTHER" id="PTHR43045:SF1">
    <property type="entry name" value="SHIKIMATE TRANSPORTER"/>
    <property type="match status" value="1"/>
</dbReference>
<organism evidence="9 10">
    <name type="scientific">Flexivirga oryzae</name>
    <dbReference type="NCBI Taxonomy" id="1794944"/>
    <lineage>
        <taxon>Bacteria</taxon>
        <taxon>Bacillati</taxon>
        <taxon>Actinomycetota</taxon>
        <taxon>Actinomycetes</taxon>
        <taxon>Micrococcales</taxon>
        <taxon>Dermacoccaceae</taxon>
        <taxon>Flexivirga</taxon>
    </lineage>
</organism>
<dbReference type="SUPFAM" id="SSF103473">
    <property type="entry name" value="MFS general substrate transporter"/>
    <property type="match status" value="1"/>
</dbReference>
<evidence type="ECO:0000256" key="4">
    <source>
        <dbReference type="ARBA" id="ARBA00022692"/>
    </source>
</evidence>
<comment type="subcellular location">
    <subcellularLocation>
        <location evidence="1">Cell membrane</location>
        <topology evidence="1">Multi-pass membrane protein</topology>
    </subcellularLocation>
</comment>
<dbReference type="AlphaFoldDB" id="A0A839N2X3"/>
<evidence type="ECO:0000256" key="3">
    <source>
        <dbReference type="ARBA" id="ARBA00022475"/>
    </source>
</evidence>
<dbReference type="InterPro" id="IPR020846">
    <property type="entry name" value="MFS_dom"/>
</dbReference>
<evidence type="ECO:0000256" key="1">
    <source>
        <dbReference type="ARBA" id="ARBA00004651"/>
    </source>
</evidence>
<feature type="transmembrane region" description="Helical" evidence="7">
    <location>
        <begin position="67"/>
        <end position="85"/>
    </location>
</feature>
<feature type="transmembrane region" description="Helical" evidence="7">
    <location>
        <begin position="36"/>
        <end position="55"/>
    </location>
</feature>
<evidence type="ECO:0000313" key="10">
    <source>
        <dbReference type="Proteomes" id="UP000559182"/>
    </source>
</evidence>
<dbReference type="InterPro" id="IPR036259">
    <property type="entry name" value="MFS_trans_sf"/>
</dbReference>
<feature type="transmembrane region" description="Helical" evidence="7">
    <location>
        <begin position="127"/>
        <end position="152"/>
    </location>
</feature>
<dbReference type="Proteomes" id="UP000559182">
    <property type="component" value="Unassembled WGS sequence"/>
</dbReference>
<feature type="transmembrane region" description="Helical" evidence="7">
    <location>
        <begin position="196"/>
        <end position="215"/>
    </location>
</feature>
<keyword evidence="4 7" id="KW-0812">Transmembrane</keyword>
<dbReference type="PROSITE" id="PS50850">
    <property type="entry name" value="MFS"/>
    <property type="match status" value="1"/>
</dbReference>
<reference evidence="9 10" key="1">
    <citation type="submission" date="2020-08" db="EMBL/GenBank/DDBJ databases">
        <title>Sequencing the genomes of 1000 actinobacteria strains.</title>
        <authorList>
            <person name="Klenk H.-P."/>
        </authorList>
    </citation>
    <scope>NUCLEOTIDE SEQUENCE [LARGE SCALE GENOMIC DNA]</scope>
    <source>
        <strain evidence="9 10">DSM 105369</strain>
    </source>
</reference>
<dbReference type="GO" id="GO:0022857">
    <property type="term" value="F:transmembrane transporter activity"/>
    <property type="evidence" value="ECO:0007669"/>
    <property type="project" value="InterPro"/>
</dbReference>
<feature type="transmembrane region" description="Helical" evidence="7">
    <location>
        <begin position="410"/>
        <end position="428"/>
    </location>
</feature>
<feature type="transmembrane region" description="Helical" evidence="7">
    <location>
        <begin position="97"/>
        <end position="115"/>
    </location>
</feature>
<protein>
    <submittedName>
        <fullName evidence="9">MFS family permease</fullName>
    </submittedName>
</protein>
<evidence type="ECO:0000256" key="5">
    <source>
        <dbReference type="ARBA" id="ARBA00022989"/>
    </source>
</evidence>
<keyword evidence="10" id="KW-1185">Reference proteome</keyword>
<feature type="transmembrane region" description="Helical" evidence="7">
    <location>
        <begin position="285"/>
        <end position="304"/>
    </location>
</feature>
<feature type="transmembrane region" description="Helical" evidence="7">
    <location>
        <begin position="262"/>
        <end position="279"/>
    </location>
</feature>
<dbReference type="GO" id="GO:0005886">
    <property type="term" value="C:plasma membrane"/>
    <property type="evidence" value="ECO:0007669"/>
    <property type="project" value="UniProtKB-SubCell"/>
</dbReference>
<evidence type="ECO:0000259" key="8">
    <source>
        <dbReference type="PROSITE" id="PS50850"/>
    </source>
</evidence>
<keyword evidence="5 7" id="KW-1133">Transmembrane helix</keyword>
<dbReference type="Gene3D" id="1.20.1250.20">
    <property type="entry name" value="MFS general substrate transporter like domains"/>
    <property type="match status" value="2"/>
</dbReference>
<feature type="transmembrane region" description="Helical" evidence="7">
    <location>
        <begin position="164"/>
        <end position="184"/>
    </location>
</feature>
<evidence type="ECO:0000256" key="2">
    <source>
        <dbReference type="ARBA" id="ARBA00022448"/>
    </source>
</evidence>
<keyword evidence="6 7" id="KW-0472">Membrane</keyword>
<feature type="transmembrane region" description="Helical" evidence="7">
    <location>
        <begin position="316"/>
        <end position="335"/>
    </location>
</feature>
<accession>A0A839N2X3</accession>
<name>A0A839N2X3_9MICO</name>
<gene>
    <name evidence="9" type="ORF">FHU39_001641</name>
</gene>
<keyword evidence="3" id="KW-1003">Cell membrane</keyword>
<proteinExistence type="predicted"/>
<sequence length="442" mass="46776">MATAIPETRAFTASSELSRARRRARAASLVGSTVEWYDYFAFATASALVFGDVFFPSAQRLSGTMQSFAVLGVGFVARPIGGLVLGRLGDRYGRRRVLLTTLWTMGLASTAIGVLPTAGQVGSLAPVLLVVLRLVQGFGVGGEWAGAALVAVENAPADRKARWGSLPQMGTALGAVLATAVFVPVSTLSDAALQTWGWRVPFLASSVVLAIGVWIRAGILETVDFQALESTGAISPAPITESVRSDRVPLLLSVGMRLAENMWGYLVLVFALSYVPRAGHFDRDVALVAVSSSVLAGVGCYWGAALLADRVGRQRVFVVGAVFGIGFAWPFFQMLSSDSLVIVWVALFLGWGIASGVNFAIEPAWFTELFGRSTRYTGLSLAYNVATMLSGFTPFIATALLRWGGGARPIVALLVLLGLLSLGSALLAPDRYGAGRPPARRR</sequence>
<comment type="caution">
    <text evidence="9">The sequence shown here is derived from an EMBL/GenBank/DDBJ whole genome shotgun (WGS) entry which is preliminary data.</text>
</comment>
<dbReference type="RefSeq" id="WP_183319896.1">
    <property type="nucleotide sequence ID" value="NZ_JACHVQ010000001.1"/>
</dbReference>
<evidence type="ECO:0000313" key="9">
    <source>
        <dbReference type="EMBL" id="MBB2891657.1"/>
    </source>
</evidence>
<dbReference type="EMBL" id="JACHVQ010000001">
    <property type="protein sequence ID" value="MBB2891657.1"/>
    <property type="molecule type" value="Genomic_DNA"/>
</dbReference>